<dbReference type="RefSeq" id="WP_262683801.1">
    <property type="nucleotide sequence ID" value="NZ_JAOQIO010000023.1"/>
</dbReference>
<keyword evidence="3" id="KW-1185">Reference proteome</keyword>
<evidence type="ECO:0000259" key="1">
    <source>
        <dbReference type="Pfam" id="PF14280"/>
    </source>
</evidence>
<comment type="caution">
    <text evidence="2">The sequence shown here is derived from an EMBL/GenBank/DDBJ whole genome shotgun (WGS) entry which is preliminary data.</text>
</comment>
<sequence length="170" mass="19269">MPVSIQSIEESLSVSYVSAIVAQSGASFDIVSRDYGVDVCVRRVDSFNGKMMDMGVSFDCQLKATINWDLEDTSIVYDLEADTYNKLIYRHINSSTPCLLVVLCLPRNKSDWMHISEEGLNLRKCCYYYYVNGEATENKSSFRIRIPRTNIFSPDAVVKLINDVRLGVIK</sequence>
<evidence type="ECO:0000313" key="3">
    <source>
        <dbReference type="Proteomes" id="UP001652445"/>
    </source>
</evidence>
<accession>A0ABT2UCP9</accession>
<gene>
    <name evidence="2" type="ORF">OB236_09740</name>
</gene>
<reference evidence="2 3" key="1">
    <citation type="submission" date="2022-09" db="EMBL/GenBank/DDBJ databases">
        <authorList>
            <person name="Han X.L."/>
            <person name="Wang Q."/>
            <person name="Lu T."/>
        </authorList>
    </citation>
    <scope>NUCLEOTIDE SEQUENCE [LARGE SCALE GENOMIC DNA]</scope>
    <source>
        <strain evidence="2 3">WQ 127069</strain>
    </source>
</reference>
<dbReference type="Pfam" id="PF14280">
    <property type="entry name" value="DUF4365"/>
    <property type="match status" value="1"/>
</dbReference>
<name>A0ABT2UCP9_9BACL</name>
<dbReference type="InterPro" id="IPR025375">
    <property type="entry name" value="DUF4365"/>
</dbReference>
<feature type="domain" description="DUF4365" evidence="1">
    <location>
        <begin position="10"/>
        <end position="161"/>
    </location>
</feature>
<organism evidence="2 3">
    <name type="scientific">Paenibacillus baimaensis</name>
    <dbReference type="NCBI Taxonomy" id="2982185"/>
    <lineage>
        <taxon>Bacteria</taxon>
        <taxon>Bacillati</taxon>
        <taxon>Bacillota</taxon>
        <taxon>Bacilli</taxon>
        <taxon>Bacillales</taxon>
        <taxon>Paenibacillaceae</taxon>
        <taxon>Paenibacillus</taxon>
    </lineage>
</organism>
<protein>
    <submittedName>
        <fullName evidence="2">DUF4365 domain-containing protein</fullName>
    </submittedName>
</protein>
<dbReference type="Proteomes" id="UP001652445">
    <property type="component" value="Unassembled WGS sequence"/>
</dbReference>
<dbReference type="EMBL" id="JAOQIO010000023">
    <property type="protein sequence ID" value="MCU6792410.1"/>
    <property type="molecule type" value="Genomic_DNA"/>
</dbReference>
<evidence type="ECO:0000313" key="2">
    <source>
        <dbReference type="EMBL" id="MCU6792410.1"/>
    </source>
</evidence>
<proteinExistence type="predicted"/>